<feature type="region of interest" description="Disordered" evidence="1">
    <location>
        <begin position="184"/>
        <end position="211"/>
    </location>
</feature>
<gene>
    <name evidence="3" type="ORF">RM844_02965</name>
</gene>
<dbReference type="EMBL" id="JAVREO010000002">
    <property type="protein sequence ID" value="MDT0265247.1"/>
    <property type="molecule type" value="Genomic_DNA"/>
</dbReference>
<sequence>MTTESQPSQPEHSSAGSEAVPHQSGRPPAGPADPRAGLRASDADREAVAERLREAAGEGRLDLAELEERLEATYLAKTYGELSPITADLPGPHQRQPPVLDAPLPGPPAATGAPLLIKGGMHGAERVGRWQVPAKIIAKGGLGGVKLDFTRTQLPLGHTEIEVHGDMAGITIVVPEGWRVESGGVDPSMGGLRDRTSKDAPEGATHAPPTIYLTGSCGLGGTTVRHPNVWERRRLRDNPA</sequence>
<dbReference type="PANTHER" id="PTHR40763">
    <property type="entry name" value="MEMBRANE PROTEIN-RELATED"/>
    <property type="match status" value="1"/>
</dbReference>
<keyword evidence="4" id="KW-1185">Reference proteome</keyword>
<organism evidence="3 4">
    <name type="scientific">Streptomyces chisholmiae</name>
    <dbReference type="NCBI Taxonomy" id="3075540"/>
    <lineage>
        <taxon>Bacteria</taxon>
        <taxon>Bacillati</taxon>
        <taxon>Actinomycetota</taxon>
        <taxon>Actinomycetes</taxon>
        <taxon>Kitasatosporales</taxon>
        <taxon>Streptomycetaceae</taxon>
        <taxon>Streptomyces</taxon>
    </lineage>
</organism>
<evidence type="ECO:0000313" key="3">
    <source>
        <dbReference type="EMBL" id="MDT0265247.1"/>
    </source>
</evidence>
<dbReference type="Proteomes" id="UP001183410">
    <property type="component" value="Unassembled WGS sequence"/>
</dbReference>
<dbReference type="RefSeq" id="WP_311664409.1">
    <property type="nucleotide sequence ID" value="NZ_JAVREO010000002.1"/>
</dbReference>
<dbReference type="PANTHER" id="PTHR40763:SF4">
    <property type="entry name" value="DUF1707 DOMAIN-CONTAINING PROTEIN"/>
    <property type="match status" value="1"/>
</dbReference>
<accession>A0ABU2JJT5</accession>
<feature type="compositionally biased region" description="Basic and acidic residues" evidence="1">
    <location>
        <begin position="192"/>
        <end position="201"/>
    </location>
</feature>
<feature type="region of interest" description="Disordered" evidence="1">
    <location>
        <begin position="1"/>
        <end position="58"/>
    </location>
</feature>
<evidence type="ECO:0000259" key="2">
    <source>
        <dbReference type="Pfam" id="PF08044"/>
    </source>
</evidence>
<proteinExistence type="predicted"/>
<feature type="compositionally biased region" description="Basic and acidic residues" evidence="1">
    <location>
        <begin position="41"/>
        <end position="58"/>
    </location>
</feature>
<dbReference type="InterPro" id="IPR012551">
    <property type="entry name" value="DUF1707_SHOCT-like"/>
</dbReference>
<protein>
    <submittedName>
        <fullName evidence="3">DUF1707 domain-containing protein</fullName>
    </submittedName>
</protein>
<comment type="caution">
    <text evidence="3">The sequence shown here is derived from an EMBL/GenBank/DDBJ whole genome shotgun (WGS) entry which is preliminary data.</text>
</comment>
<feature type="compositionally biased region" description="Polar residues" evidence="1">
    <location>
        <begin position="1"/>
        <end position="16"/>
    </location>
</feature>
<name>A0ABU2JJT5_9ACTN</name>
<evidence type="ECO:0000256" key="1">
    <source>
        <dbReference type="SAM" id="MobiDB-lite"/>
    </source>
</evidence>
<dbReference type="Pfam" id="PF08044">
    <property type="entry name" value="DUF1707"/>
    <property type="match status" value="1"/>
</dbReference>
<reference evidence="4" key="1">
    <citation type="submission" date="2023-07" db="EMBL/GenBank/DDBJ databases">
        <title>30 novel species of actinomycetes from the DSMZ collection.</title>
        <authorList>
            <person name="Nouioui I."/>
        </authorList>
    </citation>
    <scope>NUCLEOTIDE SEQUENCE [LARGE SCALE GENOMIC DNA]</scope>
    <source>
        <strain evidence="4">DSM 44915</strain>
    </source>
</reference>
<feature type="domain" description="DUF1707" evidence="2">
    <location>
        <begin position="38"/>
        <end position="90"/>
    </location>
</feature>
<evidence type="ECO:0000313" key="4">
    <source>
        <dbReference type="Proteomes" id="UP001183410"/>
    </source>
</evidence>